<dbReference type="InterPro" id="IPR027417">
    <property type="entry name" value="P-loop_NTPase"/>
</dbReference>
<dbReference type="GO" id="GO:0005737">
    <property type="term" value="C:cytoplasm"/>
    <property type="evidence" value="ECO:0007669"/>
    <property type="project" value="UniProtKB-SubCell"/>
</dbReference>
<comment type="function">
    <text evidence="6">Catalyzes the GTP-dependent ribosomal translocation step during translation elongation. During this step, the ribosome changes from the pre-translocational (PRE) to the post-translocational (POST) state as the newly formed A-site-bound peptidyl-tRNA and P-site-bound deacylated tRNA move to the P and E sites, respectively. Catalyzes the coordinated movement of the two tRNA molecules, the mRNA and conformational changes in the ribosome.</text>
</comment>
<dbReference type="FunFam" id="3.30.230.10:FF:000003">
    <property type="entry name" value="Elongation factor G"/>
    <property type="match status" value="1"/>
</dbReference>
<dbReference type="InterPro" id="IPR005517">
    <property type="entry name" value="Transl_elong_EFG/EF2_IV"/>
</dbReference>
<dbReference type="GO" id="GO:0032790">
    <property type="term" value="P:ribosome disassembly"/>
    <property type="evidence" value="ECO:0007669"/>
    <property type="project" value="TreeGrafter"/>
</dbReference>
<feature type="binding site" evidence="6">
    <location>
        <begin position="108"/>
        <end position="112"/>
    </location>
    <ligand>
        <name>GTP</name>
        <dbReference type="ChEBI" id="CHEBI:37565"/>
    </ligand>
</feature>
<dbReference type="NCBIfam" id="TIGR00484">
    <property type="entry name" value="EF-G"/>
    <property type="match status" value="1"/>
</dbReference>
<dbReference type="InterPro" id="IPR014721">
    <property type="entry name" value="Ribsml_uS5_D2-typ_fold_subgr"/>
</dbReference>
<comment type="caution">
    <text evidence="6">Lacks conserved residue(s) required for the propagation of feature annotation.</text>
</comment>
<evidence type="ECO:0000256" key="1">
    <source>
        <dbReference type="ARBA" id="ARBA00005870"/>
    </source>
</evidence>
<dbReference type="SUPFAM" id="SSF54211">
    <property type="entry name" value="Ribosomal protein S5 domain 2-like"/>
    <property type="match status" value="1"/>
</dbReference>
<comment type="similarity">
    <text evidence="1 6">Belongs to the TRAFAC class translation factor GTPase superfamily. Classic translation factor GTPase family. EF-G/EF-2 subfamily.</text>
</comment>
<dbReference type="NCBIfam" id="NF009381">
    <property type="entry name" value="PRK12740.1-5"/>
    <property type="match status" value="1"/>
</dbReference>
<evidence type="ECO:0000256" key="6">
    <source>
        <dbReference type="HAMAP-Rule" id="MF_00054"/>
    </source>
</evidence>
<dbReference type="CDD" id="cd16262">
    <property type="entry name" value="EFG_III"/>
    <property type="match status" value="1"/>
</dbReference>
<dbReference type="SUPFAM" id="SSF50447">
    <property type="entry name" value="Translation proteins"/>
    <property type="match status" value="1"/>
</dbReference>
<dbReference type="PROSITE" id="PS51722">
    <property type="entry name" value="G_TR_2"/>
    <property type="match status" value="1"/>
</dbReference>
<dbReference type="Gene3D" id="3.30.70.870">
    <property type="entry name" value="Elongation Factor G (Translational Gtpase), domain 3"/>
    <property type="match status" value="1"/>
</dbReference>
<dbReference type="EMBL" id="LBWA01000007">
    <property type="protein sequence ID" value="KKQ97912.1"/>
    <property type="molecule type" value="Genomic_DNA"/>
</dbReference>
<dbReference type="CDD" id="cd03713">
    <property type="entry name" value="EFG_mtEFG_C"/>
    <property type="match status" value="1"/>
</dbReference>
<dbReference type="InterPro" id="IPR047872">
    <property type="entry name" value="EFG_IV"/>
</dbReference>
<dbReference type="AlphaFoldDB" id="A0A0G0M3N0"/>
<dbReference type="CDD" id="cd04088">
    <property type="entry name" value="EFG_mtEFG_II"/>
    <property type="match status" value="1"/>
</dbReference>
<sequence length="734" mass="80855">MAGQQTKKKAAMVMTVTKDRDVPMEKIRNIGIIAHIDAGKTTTTERILFETGKTYKLGSVDEGTTVTDWMEQERERGITIVSAAITTFWDLQTGSAIENGHYRVNIIDTPGHIDFTAEVERSLRVLDGAVMVFDGRTGVESQSETVWRQADRYHVPRICVLNKLNLIGADFEGSIKSIHERLGANAAPIQLPIGLEHSLHGVVDIVKMKAYTYSGVEDNKLTEEEIPSGPEALWAGGRLTLLEAAKKYREELIEKVAEFDDEALSKYLEGKELAEADIKRAIRKSVVAGKFFPILGGDNRTVSVQLLMDAVVEYLPSPLDVPPVEGINPKTGEKEIREPKKDVPFCALAFKVVTDPHVGRLVYLRIYSGKIKSGEVIMNVSKQRDERIGKLVLLHADQRELIEEAYAGEIVAVVGIRETTTGNSLSNLNSPIILESISFPEPVISLAIEPATKSDQEKMGLALQKLSDEDPTFKIKSNPETGQTIISGMGELQLEILVDRMKREFGVDAKTGAPQVAYKETIKKIAQGEGKYIRQTGGRGQYGHCFLRVEPKGRGEGYEWKSEIKGGAIPSEFVPAIEKGVREKMENGILAGFPMTDMKVIVYDGSYHEVDSSEIAFKIAGSLAVEEAARHADMVLLEPIMKIEVSTPDEFMGDIIGDLSSKRSQIQGTEKRGNMTVILGQVPLAEVPGYATKLRSISQGRASFYMEPSHYEEVPVNIQAQIIAKSGKVEMPRG</sequence>
<dbReference type="Pfam" id="PF00679">
    <property type="entry name" value="EFG_C"/>
    <property type="match status" value="1"/>
</dbReference>
<dbReference type="PANTHER" id="PTHR43261">
    <property type="entry name" value="TRANSLATION ELONGATION FACTOR G-RELATED"/>
    <property type="match status" value="1"/>
</dbReference>
<comment type="caution">
    <text evidence="9">The sequence shown here is derived from an EMBL/GenBank/DDBJ whole genome shotgun (WGS) entry which is preliminary data.</text>
</comment>
<evidence type="ECO:0000256" key="3">
    <source>
        <dbReference type="ARBA" id="ARBA00022768"/>
    </source>
</evidence>
<dbReference type="FunFam" id="3.30.70.870:FF:000001">
    <property type="entry name" value="Elongation factor G"/>
    <property type="match status" value="1"/>
</dbReference>
<dbReference type="SMART" id="SM00889">
    <property type="entry name" value="EFG_IV"/>
    <property type="match status" value="1"/>
</dbReference>
<dbReference type="Gene3D" id="3.30.70.240">
    <property type="match status" value="1"/>
</dbReference>
<protein>
    <recommendedName>
        <fullName evidence="6 7">Elongation factor G</fullName>
        <shortName evidence="6">EF-G</shortName>
    </recommendedName>
</protein>
<dbReference type="InterPro" id="IPR009000">
    <property type="entry name" value="Transl_B-barrel_sf"/>
</dbReference>
<dbReference type="InterPro" id="IPR041095">
    <property type="entry name" value="EFG_II"/>
</dbReference>
<dbReference type="Pfam" id="PF22042">
    <property type="entry name" value="EF-G_D2"/>
    <property type="match status" value="1"/>
</dbReference>
<evidence type="ECO:0000256" key="2">
    <source>
        <dbReference type="ARBA" id="ARBA00022741"/>
    </source>
</evidence>
<comment type="subcellular location">
    <subcellularLocation>
        <location evidence="6">Cytoplasm</location>
    </subcellularLocation>
</comment>
<proteinExistence type="inferred from homology"/>
<dbReference type="PANTHER" id="PTHR43261:SF1">
    <property type="entry name" value="RIBOSOME-RELEASING FACTOR 2, MITOCHONDRIAL"/>
    <property type="match status" value="1"/>
</dbReference>
<dbReference type="Gene3D" id="3.30.230.10">
    <property type="match status" value="1"/>
</dbReference>
<keyword evidence="2 6" id="KW-0547">Nucleotide-binding</keyword>
<dbReference type="InterPro" id="IPR000640">
    <property type="entry name" value="EFG_V-like"/>
</dbReference>
<dbReference type="Gene3D" id="3.40.50.300">
    <property type="entry name" value="P-loop containing nucleotide triphosphate hydrolases"/>
    <property type="match status" value="1"/>
</dbReference>
<dbReference type="PATRIC" id="fig|1618549.4.peg.722"/>
<dbReference type="CDD" id="cd01434">
    <property type="entry name" value="EFG_mtEFG1_IV"/>
    <property type="match status" value="1"/>
</dbReference>
<dbReference type="FunFam" id="2.40.30.10:FF:000006">
    <property type="entry name" value="Elongation factor G"/>
    <property type="match status" value="1"/>
</dbReference>
<dbReference type="Pfam" id="PF14492">
    <property type="entry name" value="EFG_III"/>
    <property type="match status" value="1"/>
</dbReference>
<dbReference type="CDD" id="cd01886">
    <property type="entry name" value="EF-G"/>
    <property type="match status" value="1"/>
</dbReference>
<dbReference type="InterPro" id="IPR000795">
    <property type="entry name" value="T_Tr_GTP-bd_dom"/>
</dbReference>
<evidence type="ECO:0000259" key="8">
    <source>
        <dbReference type="PROSITE" id="PS51722"/>
    </source>
</evidence>
<evidence type="ECO:0000313" key="10">
    <source>
        <dbReference type="Proteomes" id="UP000034325"/>
    </source>
</evidence>
<dbReference type="NCBIfam" id="TIGR00231">
    <property type="entry name" value="small_GTP"/>
    <property type="match status" value="1"/>
</dbReference>
<accession>A0A0G0M3N0</accession>
<dbReference type="FunFam" id="3.30.70.240:FF:000001">
    <property type="entry name" value="Elongation factor G"/>
    <property type="match status" value="1"/>
</dbReference>
<feature type="binding site" evidence="6">
    <location>
        <begin position="34"/>
        <end position="41"/>
    </location>
    <ligand>
        <name>GTP</name>
        <dbReference type="ChEBI" id="CHEBI:37565"/>
    </ligand>
</feature>
<keyword evidence="6" id="KW-0963">Cytoplasm</keyword>
<dbReference type="Gene3D" id="2.40.30.10">
    <property type="entry name" value="Translation factors"/>
    <property type="match status" value="1"/>
</dbReference>
<dbReference type="InterPro" id="IPR020568">
    <property type="entry name" value="Ribosomal_Su5_D2-typ_SF"/>
</dbReference>
<dbReference type="InterPro" id="IPR005225">
    <property type="entry name" value="Small_GTP-bd"/>
</dbReference>
<dbReference type="HAMAP" id="MF_00054_B">
    <property type="entry name" value="EF_G_EF_2_B"/>
    <property type="match status" value="1"/>
</dbReference>
<dbReference type="InterPro" id="IPR035647">
    <property type="entry name" value="EFG_III/V"/>
</dbReference>
<dbReference type="GO" id="GO:0003746">
    <property type="term" value="F:translation elongation factor activity"/>
    <property type="evidence" value="ECO:0007669"/>
    <property type="project" value="UniProtKB-UniRule"/>
</dbReference>
<feature type="domain" description="Tr-type G" evidence="8">
    <location>
        <begin position="25"/>
        <end position="319"/>
    </location>
</feature>
<keyword evidence="5 6" id="KW-0342">GTP-binding</keyword>
<dbReference type="Pfam" id="PF00009">
    <property type="entry name" value="GTP_EFTU"/>
    <property type="match status" value="1"/>
</dbReference>
<evidence type="ECO:0000256" key="4">
    <source>
        <dbReference type="ARBA" id="ARBA00022917"/>
    </source>
</evidence>
<reference evidence="9 10" key="1">
    <citation type="journal article" date="2015" name="Nature">
        <title>rRNA introns, odd ribosomes, and small enigmatic genomes across a large radiation of phyla.</title>
        <authorList>
            <person name="Brown C.T."/>
            <person name="Hug L.A."/>
            <person name="Thomas B.C."/>
            <person name="Sharon I."/>
            <person name="Castelle C.J."/>
            <person name="Singh A."/>
            <person name="Wilkins M.J."/>
            <person name="Williams K.H."/>
            <person name="Banfield J.F."/>
        </authorList>
    </citation>
    <scope>NUCLEOTIDE SEQUENCE [LARGE SCALE GENOMIC DNA]</scope>
</reference>
<organism evidence="9 10">
    <name type="scientific">Candidatus Woesebacteria bacterium GW2011_GWA1_39_12</name>
    <dbReference type="NCBI Taxonomy" id="1618549"/>
    <lineage>
        <taxon>Bacteria</taxon>
        <taxon>Candidatus Woeseibacteriota</taxon>
    </lineage>
</organism>
<evidence type="ECO:0000256" key="7">
    <source>
        <dbReference type="NCBIfam" id="TIGR00484"/>
    </source>
</evidence>
<dbReference type="GO" id="GO:0005525">
    <property type="term" value="F:GTP binding"/>
    <property type="evidence" value="ECO:0007669"/>
    <property type="project" value="UniProtKB-UniRule"/>
</dbReference>
<keyword evidence="4 6" id="KW-0648">Protein biosynthesis</keyword>
<dbReference type="InterPro" id="IPR035649">
    <property type="entry name" value="EFG_V"/>
</dbReference>
<dbReference type="FunFam" id="3.40.50.300:FF:000029">
    <property type="entry name" value="Elongation factor G"/>
    <property type="match status" value="1"/>
</dbReference>
<dbReference type="InterPro" id="IPR053905">
    <property type="entry name" value="EF-G-like_DII"/>
</dbReference>
<keyword evidence="3 6" id="KW-0251">Elongation factor</keyword>
<dbReference type="SMART" id="SM00838">
    <property type="entry name" value="EFG_C"/>
    <property type="match status" value="1"/>
</dbReference>
<dbReference type="GO" id="GO:0003924">
    <property type="term" value="F:GTPase activity"/>
    <property type="evidence" value="ECO:0007669"/>
    <property type="project" value="InterPro"/>
</dbReference>
<gene>
    <name evidence="6" type="primary">fusA</name>
    <name evidence="9" type="ORF">UT23_C0007G0050</name>
</gene>
<evidence type="ECO:0000256" key="5">
    <source>
        <dbReference type="ARBA" id="ARBA00023134"/>
    </source>
</evidence>
<dbReference type="InterPro" id="IPR004540">
    <property type="entry name" value="Transl_elong_EFG/EF2"/>
</dbReference>
<dbReference type="InterPro" id="IPR009022">
    <property type="entry name" value="EFG_III"/>
</dbReference>
<dbReference type="InterPro" id="IPR031157">
    <property type="entry name" value="G_TR_CS"/>
</dbReference>
<dbReference type="PROSITE" id="PS00301">
    <property type="entry name" value="G_TR_1"/>
    <property type="match status" value="1"/>
</dbReference>
<evidence type="ECO:0000313" key="9">
    <source>
        <dbReference type="EMBL" id="KKQ97912.1"/>
    </source>
</evidence>
<dbReference type="PRINTS" id="PR00315">
    <property type="entry name" value="ELONGATNFCT"/>
</dbReference>
<dbReference type="SUPFAM" id="SSF54980">
    <property type="entry name" value="EF-G C-terminal domain-like"/>
    <property type="match status" value="2"/>
</dbReference>
<dbReference type="SUPFAM" id="SSF52540">
    <property type="entry name" value="P-loop containing nucleoside triphosphate hydrolases"/>
    <property type="match status" value="1"/>
</dbReference>
<dbReference type="Proteomes" id="UP000034325">
    <property type="component" value="Unassembled WGS sequence"/>
</dbReference>
<name>A0A0G0M3N0_9BACT</name>
<dbReference type="Pfam" id="PF03764">
    <property type="entry name" value="EFG_IV"/>
    <property type="match status" value="1"/>
</dbReference>